<reference evidence="9 10" key="1">
    <citation type="submission" date="2024-01" db="EMBL/GenBank/DDBJ databases">
        <title>Maribacter spp. originated from different algae showed divergent polysaccharides utilization ability.</title>
        <authorList>
            <person name="Wang H."/>
            <person name="Wu Y."/>
        </authorList>
    </citation>
    <scope>NUCLEOTIDE SEQUENCE [LARGE SCALE GENOMIC DNA]</scope>
    <source>
        <strain evidence="9 10">PR1</strain>
    </source>
</reference>
<evidence type="ECO:0000256" key="2">
    <source>
        <dbReference type="ARBA" id="ARBA00022448"/>
    </source>
</evidence>
<dbReference type="InterPro" id="IPR023996">
    <property type="entry name" value="TonB-dep_OMP_SusC/RagA"/>
</dbReference>
<evidence type="ECO:0000256" key="3">
    <source>
        <dbReference type="ARBA" id="ARBA00022452"/>
    </source>
</evidence>
<comment type="similarity">
    <text evidence="7">Belongs to the TonB-dependent receptor family.</text>
</comment>
<evidence type="ECO:0000256" key="7">
    <source>
        <dbReference type="PROSITE-ProRule" id="PRU01360"/>
    </source>
</evidence>
<evidence type="ECO:0000256" key="1">
    <source>
        <dbReference type="ARBA" id="ARBA00004571"/>
    </source>
</evidence>
<keyword evidence="2 7" id="KW-0813">Transport</keyword>
<keyword evidence="10" id="KW-1185">Reference proteome</keyword>
<evidence type="ECO:0000256" key="4">
    <source>
        <dbReference type="ARBA" id="ARBA00022692"/>
    </source>
</evidence>
<dbReference type="Gene3D" id="2.60.40.1120">
    <property type="entry name" value="Carboxypeptidase-like, regulatory domain"/>
    <property type="match status" value="1"/>
</dbReference>
<dbReference type="Gene3D" id="2.170.130.10">
    <property type="entry name" value="TonB-dependent receptor, plug domain"/>
    <property type="match status" value="1"/>
</dbReference>
<dbReference type="SUPFAM" id="SSF56935">
    <property type="entry name" value="Porins"/>
    <property type="match status" value="1"/>
</dbReference>
<accession>A0ABU7IXU6</accession>
<proteinExistence type="inferred from homology"/>
<gene>
    <name evidence="9" type="ORF">V1I91_17190</name>
</gene>
<name>A0ABU7IXU6_9FLAO</name>
<dbReference type="InterPro" id="IPR023997">
    <property type="entry name" value="TonB-dep_OMP_SusC/RagA_CS"/>
</dbReference>
<dbReference type="InterPro" id="IPR039426">
    <property type="entry name" value="TonB-dep_rcpt-like"/>
</dbReference>
<comment type="subcellular location">
    <subcellularLocation>
        <location evidence="1 7">Cell outer membrane</location>
        <topology evidence="1 7">Multi-pass membrane protein</topology>
    </subcellularLocation>
</comment>
<keyword evidence="4 7" id="KW-0812">Transmembrane</keyword>
<keyword evidence="6 7" id="KW-0998">Cell outer membrane</keyword>
<evidence type="ECO:0000313" key="9">
    <source>
        <dbReference type="EMBL" id="MEE1977817.1"/>
    </source>
</evidence>
<keyword evidence="5 7" id="KW-0472">Membrane</keyword>
<keyword evidence="3 7" id="KW-1134">Transmembrane beta strand</keyword>
<dbReference type="InterPro" id="IPR037066">
    <property type="entry name" value="Plug_dom_sf"/>
</dbReference>
<evidence type="ECO:0000313" key="10">
    <source>
        <dbReference type="Proteomes" id="UP001356308"/>
    </source>
</evidence>
<evidence type="ECO:0000256" key="5">
    <source>
        <dbReference type="ARBA" id="ARBA00023136"/>
    </source>
</evidence>
<dbReference type="NCBIfam" id="TIGR04057">
    <property type="entry name" value="SusC_RagA_signa"/>
    <property type="match status" value="1"/>
</dbReference>
<organism evidence="9 10">
    <name type="scientific">Maribacter cobaltidurans</name>
    <dbReference type="NCBI Taxonomy" id="1178778"/>
    <lineage>
        <taxon>Bacteria</taxon>
        <taxon>Pseudomonadati</taxon>
        <taxon>Bacteroidota</taxon>
        <taxon>Flavobacteriia</taxon>
        <taxon>Flavobacteriales</taxon>
        <taxon>Flavobacteriaceae</taxon>
        <taxon>Maribacter</taxon>
    </lineage>
</organism>
<dbReference type="SUPFAM" id="SSF49464">
    <property type="entry name" value="Carboxypeptidase regulatory domain-like"/>
    <property type="match status" value="1"/>
</dbReference>
<sequence length="1089" mass="122409">MKKLLKHTRSPYPLLKFDLKMKLSVLFMFVALLTMQANTSYGQRTKLTLDLKNVSIDQLIDKIENSTEFRFVYKIKVVDLERQVTVKVKEELIENVLEKVFGNTSTAYSIIDRQIFLTEKKDLDSIGKPRVLSKPLQYAITGKVVDEFGTPLLGTTVAVKGTTQGTTTDFDGNYSLTIDDPDAILQFSYVGYVTQEIEVGNQTIINVKLLPDNAKLDEVVVVGYGTQKKSDVTGSVTSVAQERLDLVPNRNIAQVLQGALPGVTIRQTTAGAVGEQTIIVRGRNSILASNDPLIVLDGVPYYGDLNDISVNDIASLEVLKDASASAIYGSRGSNGVILVTTKAGVKGKTKINYQGKYGIQEPINLPVFLTGREFYDFKSTRNAELLTDTEIANYEAGLETDWIDLSLRTGYTQSHNISMTGGSDNTKYYIGGNFLDVQGLSVTDQYQRISGRVNIDTKITDWLDFGTRSQFTYDDRGGYNIDYEAVFEINPLLANPFDENGDINLFPWPEFPDENPLEAENYEDEDYSNQIVSNNYINVTFPFLKGLNYRLNTGIRRRWSERKTYAGSNTVVGIANSGYAYLSSTEFKNNVVENILTYNKEFGKHNVFVTGVYSYEENEQYFEELTAINFPNDEFTYFGISQASSIESQNDYQRTALISQMLRLNYSFNNTYLLTLTGRRDGFSGFGPDNKWGIFPSVALGWNISREPFLENSTTINQLKLRLSWGINGNQAVDPYSSITRLRDRNTLSGEQSLVGYVPSVIGDKDLGWESSETYNLGLDFGFFNNRIFGDVNLYETNTSDLLLNRTISSVHGINQVTQNIGETQTRGLELSLSVVPWVTQDFNWKISGNFATNKNKIVSLYGYLQEDGEEINDLANAWFVGEPIRVNFDQKMIGVWQLGEEEAAAVYDRVPGDAKIEDVDDNGVLDDKDRQIIGQRDPKYTWGLSNAFQYKNLGLEIFFIGSHGATRHNNLLRDNTAAEIRRNVLKKNWWTPDNPTNEYFRNNDEVRGGSIYEDASFIRLKDVTLSYNFPEKVLSKIKLDKLQLFASGRNLLTITDWTAGDPELELPSSQAGILPLQRELTLGLTLGF</sequence>
<dbReference type="Pfam" id="PF13715">
    <property type="entry name" value="CarbopepD_reg_2"/>
    <property type="match status" value="1"/>
</dbReference>
<dbReference type="NCBIfam" id="TIGR04056">
    <property type="entry name" value="OMP_RagA_SusC"/>
    <property type="match status" value="1"/>
</dbReference>
<dbReference type="RefSeq" id="WP_272652499.1">
    <property type="nucleotide sequence ID" value="NZ_JAZDDG010000008.1"/>
</dbReference>
<comment type="caution">
    <text evidence="9">The sequence shown here is derived from an EMBL/GenBank/DDBJ whole genome shotgun (WGS) entry which is preliminary data.</text>
</comment>
<dbReference type="PROSITE" id="PS52016">
    <property type="entry name" value="TONB_DEPENDENT_REC_3"/>
    <property type="match status" value="1"/>
</dbReference>
<dbReference type="InterPro" id="IPR012910">
    <property type="entry name" value="Plug_dom"/>
</dbReference>
<dbReference type="Gene3D" id="2.40.170.20">
    <property type="entry name" value="TonB-dependent receptor, beta-barrel domain"/>
    <property type="match status" value="1"/>
</dbReference>
<protein>
    <submittedName>
        <fullName evidence="9">TonB-dependent receptor</fullName>
    </submittedName>
</protein>
<feature type="domain" description="TonB-dependent receptor plug" evidence="8">
    <location>
        <begin position="228"/>
        <end position="336"/>
    </location>
</feature>
<dbReference type="Proteomes" id="UP001356308">
    <property type="component" value="Unassembled WGS sequence"/>
</dbReference>
<dbReference type="InterPro" id="IPR008969">
    <property type="entry name" value="CarboxyPept-like_regulatory"/>
</dbReference>
<evidence type="ECO:0000256" key="6">
    <source>
        <dbReference type="ARBA" id="ARBA00023237"/>
    </source>
</evidence>
<dbReference type="Pfam" id="PF07715">
    <property type="entry name" value="Plug"/>
    <property type="match status" value="1"/>
</dbReference>
<dbReference type="EMBL" id="JAZDDG010000008">
    <property type="protein sequence ID" value="MEE1977817.1"/>
    <property type="molecule type" value="Genomic_DNA"/>
</dbReference>
<evidence type="ECO:0000259" key="8">
    <source>
        <dbReference type="Pfam" id="PF07715"/>
    </source>
</evidence>
<keyword evidence="9" id="KW-0675">Receptor</keyword>
<dbReference type="InterPro" id="IPR036942">
    <property type="entry name" value="Beta-barrel_TonB_sf"/>
</dbReference>